<evidence type="ECO:0000313" key="1">
    <source>
        <dbReference type="EMBL" id="KAJ5599872.1"/>
    </source>
</evidence>
<reference evidence="1 2" key="1">
    <citation type="journal article" date="2023" name="IMA Fungus">
        <title>Comparative genomic study of the Penicillium genus elucidates a diverse pangenome and 15 lateral gene transfer events.</title>
        <authorList>
            <person name="Petersen C."/>
            <person name="Sorensen T."/>
            <person name="Nielsen M.R."/>
            <person name="Sondergaard T.E."/>
            <person name="Sorensen J.L."/>
            <person name="Fitzpatrick D.A."/>
            <person name="Frisvad J.C."/>
            <person name="Nielsen K.L."/>
        </authorList>
    </citation>
    <scope>NUCLEOTIDE SEQUENCE [LARGE SCALE GENOMIC DNA]</scope>
    <source>
        <strain evidence="1 2">IBT 29057</strain>
    </source>
</reference>
<accession>A0AAD6E3M2</accession>
<dbReference type="EMBL" id="JAQJAC010000001">
    <property type="protein sequence ID" value="KAJ5599872.1"/>
    <property type="molecule type" value="Genomic_DNA"/>
</dbReference>
<evidence type="ECO:0000313" key="2">
    <source>
        <dbReference type="Proteomes" id="UP001216150"/>
    </source>
</evidence>
<keyword evidence="2" id="KW-1185">Reference proteome</keyword>
<name>A0AAD6E3M2_9EURO</name>
<dbReference type="Proteomes" id="UP001216150">
    <property type="component" value="Unassembled WGS sequence"/>
</dbReference>
<proteinExistence type="predicted"/>
<sequence>MELHQTVVEVLVPTQHTILLTADHVAEIARQTLPASEQDPTLDVARIHSCVPPFSSPAALQSAVYCRVYSAYAPYHLIVTERDFCYLRED</sequence>
<dbReference type="AlphaFoldDB" id="A0AAD6E3M2"/>
<gene>
    <name evidence="1" type="ORF">N7450_000939</name>
</gene>
<organism evidence="1 2">
    <name type="scientific">Penicillium hetheringtonii</name>
    <dbReference type="NCBI Taxonomy" id="911720"/>
    <lineage>
        <taxon>Eukaryota</taxon>
        <taxon>Fungi</taxon>
        <taxon>Dikarya</taxon>
        <taxon>Ascomycota</taxon>
        <taxon>Pezizomycotina</taxon>
        <taxon>Eurotiomycetes</taxon>
        <taxon>Eurotiomycetidae</taxon>
        <taxon>Eurotiales</taxon>
        <taxon>Aspergillaceae</taxon>
        <taxon>Penicillium</taxon>
    </lineage>
</organism>
<comment type="caution">
    <text evidence="1">The sequence shown here is derived from an EMBL/GenBank/DDBJ whole genome shotgun (WGS) entry which is preliminary data.</text>
</comment>
<protein>
    <submittedName>
        <fullName evidence="1">Uncharacterized protein</fullName>
    </submittedName>
</protein>